<proteinExistence type="predicted"/>
<dbReference type="GO" id="GO:0000155">
    <property type="term" value="F:phosphorelay sensor kinase activity"/>
    <property type="evidence" value="ECO:0007669"/>
    <property type="project" value="InterPro"/>
</dbReference>
<reference evidence="13 14" key="1">
    <citation type="submission" date="2017-01" db="EMBL/GenBank/DDBJ databases">
        <authorList>
            <person name="Mah S.A."/>
            <person name="Swanson W.J."/>
            <person name="Moy G.W."/>
            <person name="Vacquier V.D."/>
        </authorList>
    </citation>
    <scope>NUCLEOTIDE SEQUENCE [LARGE SCALE GENOMIC DNA]</scope>
    <source>
        <strain evidence="13 14">DSM 22694</strain>
    </source>
</reference>
<dbReference type="InterPro" id="IPR005467">
    <property type="entry name" value="His_kinase_dom"/>
</dbReference>
<evidence type="ECO:0000256" key="9">
    <source>
        <dbReference type="ARBA" id="ARBA00022989"/>
    </source>
</evidence>
<dbReference type="SUPFAM" id="SSF55874">
    <property type="entry name" value="ATPase domain of HSP90 chaperone/DNA topoisomerase II/histidine kinase"/>
    <property type="match status" value="1"/>
</dbReference>
<evidence type="ECO:0000313" key="14">
    <source>
        <dbReference type="Proteomes" id="UP000186110"/>
    </source>
</evidence>
<dbReference type="InterPro" id="IPR050428">
    <property type="entry name" value="TCS_sensor_his_kinase"/>
</dbReference>
<feature type="domain" description="Histidine kinase" evidence="12">
    <location>
        <begin position="270"/>
        <end position="485"/>
    </location>
</feature>
<evidence type="ECO:0000256" key="4">
    <source>
        <dbReference type="ARBA" id="ARBA00022475"/>
    </source>
</evidence>
<evidence type="ECO:0000313" key="13">
    <source>
        <dbReference type="EMBL" id="APW41112.1"/>
    </source>
</evidence>
<evidence type="ECO:0000256" key="2">
    <source>
        <dbReference type="ARBA" id="ARBA00004651"/>
    </source>
</evidence>
<keyword evidence="9 11" id="KW-1133">Transmembrane helix</keyword>
<dbReference type="STRING" id="1484693.RS694_00165"/>
<keyword evidence="5" id="KW-0597">Phosphoprotein</keyword>
<feature type="transmembrane region" description="Helical" evidence="11">
    <location>
        <begin position="193"/>
        <end position="215"/>
    </location>
</feature>
<dbReference type="eggNOG" id="COG2205">
    <property type="taxonomic scope" value="Bacteria"/>
</dbReference>
<dbReference type="InterPro" id="IPR036890">
    <property type="entry name" value="HATPase_C_sf"/>
</dbReference>
<evidence type="ECO:0000256" key="8">
    <source>
        <dbReference type="ARBA" id="ARBA00022777"/>
    </source>
</evidence>
<comment type="catalytic activity">
    <reaction evidence="1">
        <text>ATP + protein L-histidine = ADP + protein N-phospho-L-histidine.</text>
        <dbReference type="EC" id="2.7.13.3"/>
    </reaction>
</comment>
<evidence type="ECO:0000256" key="11">
    <source>
        <dbReference type="SAM" id="Phobius"/>
    </source>
</evidence>
<dbReference type="CDD" id="cd00082">
    <property type="entry name" value="HisKA"/>
    <property type="match status" value="1"/>
</dbReference>
<evidence type="ECO:0000256" key="10">
    <source>
        <dbReference type="ARBA" id="ARBA00023136"/>
    </source>
</evidence>
<dbReference type="Pfam" id="PF02518">
    <property type="entry name" value="HATPase_c"/>
    <property type="match status" value="1"/>
</dbReference>
<dbReference type="KEGG" id="rsb:RS694_00165"/>
<dbReference type="EMBL" id="CP019239">
    <property type="protein sequence ID" value="APW41112.1"/>
    <property type="molecule type" value="Genomic_DNA"/>
</dbReference>
<keyword evidence="14" id="KW-1185">Reference proteome</keyword>
<dbReference type="EC" id="2.7.13.3" evidence="3"/>
<keyword evidence="8 13" id="KW-0418">Kinase</keyword>
<dbReference type="Gene3D" id="3.30.565.10">
    <property type="entry name" value="Histidine kinase-like ATPase, C-terminal domain"/>
    <property type="match status" value="1"/>
</dbReference>
<dbReference type="PANTHER" id="PTHR45436">
    <property type="entry name" value="SENSOR HISTIDINE KINASE YKOH"/>
    <property type="match status" value="1"/>
</dbReference>
<evidence type="ECO:0000256" key="7">
    <source>
        <dbReference type="ARBA" id="ARBA00022692"/>
    </source>
</evidence>
<dbReference type="SUPFAM" id="SSF103190">
    <property type="entry name" value="Sensory domain-like"/>
    <property type="match status" value="1"/>
</dbReference>
<keyword evidence="7 11" id="KW-0812">Transmembrane</keyword>
<keyword evidence="4" id="KW-1003">Cell membrane</keyword>
<protein>
    <recommendedName>
        <fullName evidence="3">histidine kinase</fullName>
        <ecNumber evidence="3">2.7.13.3</ecNumber>
    </recommendedName>
</protein>
<evidence type="ECO:0000259" key="12">
    <source>
        <dbReference type="PROSITE" id="PS50109"/>
    </source>
</evidence>
<evidence type="ECO:0000256" key="3">
    <source>
        <dbReference type="ARBA" id="ARBA00012438"/>
    </source>
</evidence>
<evidence type="ECO:0000256" key="1">
    <source>
        <dbReference type="ARBA" id="ARBA00000085"/>
    </source>
</evidence>
<comment type="subcellular location">
    <subcellularLocation>
        <location evidence="2">Cell membrane</location>
        <topology evidence="2">Multi-pass membrane protein</topology>
    </subcellularLocation>
</comment>
<dbReference type="GO" id="GO:0005886">
    <property type="term" value="C:plasma membrane"/>
    <property type="evidence" value="ECO:0007669"/>
    <property type="project" value="UniProtKB-SubCell"/>
</dbReference>
<evidence type="ECO:0000256" key="5">
    <source>
        <dbReference type="ARBA" id="ARBA00022553"/>
    </source>
</evidence>
<dbReference type="Proteomes" id="UP000186110">
    <property type="component" value="Chromosome"/>
</dbReference>
<feature type="transmembrane region" description="Helical" evidence="11">
    <location>
        <begin position="6"/>
        <end position="27"/>
    </location>
</feature>
<evidence type="ECO:0000256" key="6">
    <source>
        <dbReference type="ARBA" id="ARBA00022679"/>
    </source>
</evidence>
<dbReference type="PANTHER" id="PTHR45436:SF10">
    <property type="entry name" value="HISTIDINE KINASE"/>
    <property type="match status" value="1"/>
</dbReference>
<name>A0A1P8K536_9BURK</name>
<dbReference type="InterPro" id="IPR036097">
    <property type="entry name" value="HisK_dim/P_sf"/>
</dbReference>
<dbReference type="SMART" id="SM00388">
    <property type="entry name" value="HisKA"/>
    <property type="match status" value="1"/>
</dbReference>
<organism evidence="13 14">
    <name type="scientific">Rhodoferax saidenbachensis</name>
    <dbReference type="NCBI Taxonomy" id="1484693"/>
    <lineage>
        <taxon>Bacteria</taxon>
        <taxon>Pseudomonadati</taxon>
        <taxon>Pseudomonadota</taxon>
        <taxon>Betaproteobacteria</taxon>
        <taxon>Burkholderiales</taxon>
        <taxon>Comamonadaceae</taxon>
        <taxon>Rhodoferax</taxon>
    </lineage>
</organism>
<dbReference type="SMART" id="SM00387">
    <property type="entry name" value="HATPase_c"/>
    <property type="match status" value="1"/>
</dbReference>
<dbReference type="InterPro" id="IPR003594">
    <property type="entry name" value="HATPase_dom"/>
</dbReference>
<dbReference type="InterPro" id="IPR029151">
    <property type="entry name" value="Sensor-like_sf"/>
</dbReference>
<dbReference type="PROSITE" id="PS50109">
    <property type="entry name" value="HIS_KIN"/>
    <property type="match status" value="1"/>
</dbReference>
<dbReference type="CDD" id="cd16945">
    <property type="entry name" value="HATPase_CreC-like"/>
    <property type="match status" value="1"/>
</dbReference>
<gene>
    <name evidence="13" type="ORF">RS694_00165</name>
</gene>
<dbReference type="PRINTS" id="PR00344">
    <property type="entry name" value="BCTRLSENSOR"/>
</dbReference>
<keyword evidence="10 11" id="KW-0472">Membrane</keyword>
<dbReference type="NCBIfam" id="NF008312">
    <property type="entry name" value="PRK11100.1"/>
    <property type="match status" value="1"/>
</dbReference>
<dbReference type="InterPro" id="IPR004358">
    <property type="entry name" value="Sig_transdc_His_kin-like_C"/>
</dbReference>
<dbReference type="Pfam" id="PF00512">
    <property type="entry name" value="HisKA"/>
    <property type="match status" value="1"/>
</dbReference>
<dbReference type="InterPro" id="IPR003661">
    <property type="entry name" value="HisK_dim/P_dom"/>
</dbReference>
<dbReference type="AlphaFoldDB" id="A0A1P8K536"/>
<sequence>MSKRSRIFFGLLLIYAIGMAAVLYRVVSDLDPRYRESTEESLVETSQLLATLIEQDVRDGAIDTARLDNLFKAAYAREFSAQIFSVNKTKVELRAYVTDRNGTVLYDSTGQSQGKDFSQWRDVQLTLKGEYGARTTLDIPGDPNSAVMYMAAPVRWASNAQGAGSGEIIGTITVGKPVQTFGQFVAAARSRTLYAGLISVLAVLVLAVMVSMWLVRPFGLIADYARYIKAQQGFHPGRLLRRAWDLMRAAYDEMRDALAGRNYVADYVQTLTHEVKSPLSAIRGAAELLQEPMEEAQRQRFLTNIQRETQRIQEMVDRMMELTALETRRVLDNAQPVALLPLLDELAHASHGVATQRGCRITVAASEDVTVEADPFLLRRAVSNLLDNALDFSPEGGHIELGLQVQGRWAQITVRDQGPGIPGYAQDKVFEKFYSLARPHSKKKSTGLGLSFVKEIASLHRGLIELGNRPESEGTGAAAMLWLRRRTD</sequence>
<accession>A0A1P8K536</accession>
<keyword evidence="6" id="KW-0808">Transferase</keyword>
<dbReference type="RefSeq" id="WP_029706290.1">
    <property type="nucleotide sequence ID" value="NZ_CP019239.1"/>
</dbReference>
<dbReference type="Gene3D" id="1.10.287.130">
    <property type="match status" value="1"/>
</dbReference>
<dbReference type="SUPFAM" id="SSF47384">
    <property type="entry name" value="Homodimeric domain of signal transducing histidine kinase"/>
    <property type="match status" value="1"/>
</dbReference>